<reference evidence="2 3" key="1">
    <citation type="submission" date="2021-01" db="EMBL/GenBank/DDBJ databases">
        <title>WGS of actinomycetes isolated from Thailand.</title>
        <authorList>
            <person name="Thawai C."/>
        </authorList>
    </citation>
    <scope>NUCLEOTIDE SEQUENCE [LARGE SCALE GENOMIC DNA]</scope>
    <source>
        <strain evidence="2 3">CH9-7</strain>
    </source>
</reference>
<dbReference type="SUPFAM" id="SSF52540">
    <property type="entry name" value="P-loop containing nucleoside triphosphate hydrolases"/>
    <property type="match status" value="1"/>
</dbReference>
<dbReference type="EMBL" id="JAERRI010000019">
    <property type="protein sequence ID" value="MBL1093397.1"/>
    <property type="molecule type" value="Genomic_DNA"/>
</dbReference>
<comment type="caution">
    <text evidence="2">The sequence shown here is derived from an EMBL/GenBank/DDBJ whole genome shotgun (WGS) entry which is preliminary data.</text>
</comment>
<dbReference type="Gene3D" id="3.40.50.300">
    <property type="entry name" value="P-loop containing nucleotide triphosphate hydrolases"/>
    <property type="match status" value="1"/>
</dbReference>
<proteinExistence type="predicted"/>
<name>A0ABS1N049_9ACTN</name>
<feature type="region of interest" description="Disordered" evidence="1">
    <location>
        <begin position="107"/>
        <end position="130"/>
    </location>
</feature>
<feature type="compositionally biased region" description="Basic and acidic residues" evidence="1">
    <location>
        <begin position="57"/>
        <end position="85"/>
    </location>
</feature>
<gene>
    <name evidence="2" type="ORF">JK360_29400</name>
</gene>
<keyword evidence="3" id="KW-1185">Reference proteome</keyword>
<feature type="region of interest" description="Disordered" evidence="1">
    <location>
        <begin position="43"/>
        <end position="85"/>
    </location>
</feature>
<feature type="compositionally biased region" description="Low complexity" evidence="1">
    <location>
        <begin position="119"/>
        <end position="130"/>
    </location>
</feature>
<accession>A0ABS1N049</accession>
<dbReference type="InterPro" id="IPR027417">
    <property type="entry name" value="P-loop_NTPase"/>
</dbReference>
<evidence type="ECO:0008006" key="4">
    <source>
        <dbReference type="Google" id="ProtNLM"/>
    </source>
</evidence>
<evidence type="ECO:0000313" key="2">
    <source>
        <dbReference type="EMBL" id="MBL1093397.1"/>
    </source>
</evidence>
<evidence type="ECO:0000313" key="3">
    <source>
        <dbReference type="Proteomes" id="UP000629371"/>
    </source>
</evidence>
<sequence>MVISTLTQALGTSSSTPMRVVGISTARLGIQQDRLALTKVARTGHRRLSSATGVDPPRVHREWSTERPRTDDLPRPPRRTTHDGVRRPDLLYLPLITGHCRPHLVRHRRGRSIPPPCTPSSTSSSHAGSAAAAPGTRVVIAPGLTTVAGADQILVLDDGCITQSGTHTELLAEPDGRYARMWAAQSAARDWRVPGVGHPSGDVPSAAAGVAAEPLT</sequence>
<evidence type="ECO:0000256" key="1">
    <source>
        <dbReference type="SAM" id="MobiDB-lite"/>
    </source>
</evidence>
<protein>
    <recommendedName>
        <fullName evidence="4">ABC transporter ATP-binding protein</fullName>
    </recommendedName>
</protein>
<organism evidence="2 3">
    <name type="scientific">Streptomyces siderophoricus</name>
    <dbReference type="NCBI Taxonomy" id="2802281"/>
    <lineage>
        <taxon>Bacteria</taxon>
        <taxon>Bacillati</taxon>
        <taxon>Actinomycetota</taxon>
        <taxon>Actinomycetes</taxon>
        <taxon>Kitasatosporales</taxon>
        <taxon>Streptomycetaceae</taxon>
        <taxon>Streptomyces</taxon>
    </lineage>
</organism>
<dbReference type="Proteomes" id="UP000629371">
    <property type="component" value="Unassembled WGS sequence"/>
</dbReference>